<organism evidence="2 3">
    <name type="scientific">Pelomonas nitida</name>
    <dbReference type="NCBI Taxonomy" id="3299027"/>
    <lineage>
        <taxon>Bacteria</taxon>
        <taxon>Pseudomonadati</taxon>
        <taxon>Pseudomonadota</taxon>
        <taxon>Betaproteobacteria</taxon>
        <taxon>Burkholderiales</taxon>
        <taxon>Sphaerotilaceae</taxon>
        <taxon>Roseateles</taxon>
    </lineage>
</organism>
<protein>
    <recommendedName>
        <fullName evidence="4">Secreted protein</fullName>
    </recommendedName>
</protein>
<dbReference type="Proteomes" id="UP001606305">
    <property type="component" value="Unassembled WGS sequence"/>
</dbReference>
<evidence type="ECO:0000256" key="1">
    <source>
        <dbReference type="SAM" id="SignalP"/>
    </source>
</evidence>
<evidence type="ECO:0000313" key="2">
    <source>
        <dbReference type="EMBL" id="MFG6457497.1"/>
    </source>
</evidence>
<gene>
    <name evidence="2" type="ORF">ACG00X_11705</name>
</gene>
<feature type="signal peptide" evidence="1">
    <location>
        <begin position="1"/>
        <end position="26"/>
    </location>
</feature>
<keyword evidence="1" id="KW-0732">Signal</keyword>
<accession>A0ABW7G6F6</accession>
<proteinExistence type="predicted"/>
<dbReference type="RefSeq" id="WP_394488359.1">
    <property type="nucleotide sequence ID" value="NZ_JBIGIA010000008.1"/>
</dbReference>
<keyword evidence="3" id="KW-1185">Reference proteome</keyword>
<comment type="caution">
    <text evidence="2">The sequence shown here is derived from an EMBL/GenBank/DDBJ whole genome shotgun (WGS) entry which is preliminary data.</text>
</comment>
<evidence type="ECO:0000313" key="3">
    <source>
        <dbReference type="Proteomes" id="UP001606305"/>
    </source>
</evidence>
<sequence>MRSLIACTAALLLCGLAWWLATPDPADPPAAAPPTARAAPLHAGSPVAALPSVAHAPVADAGPAAPSARSGGVVELCGLGRMPVGDASAAASGADSDAMAAGIDLQTLPAPVGEQPLAQARAAMLAALRQGDGRARVAALMLDRPTDPAGQLDWATRVLSQARSSGDPAALAWAAEACGPQDDPAACRLGLVRERVRLEPDNGYHWAALADEDPSAADTAWQGLLQAHRWLERPQALVLASQAALPAQMPGYLRLGLGAEVRARTASLPSPGEGFVLDRCLQAEPGRREQCDTLAALMQHSDALQTLTEAASVAQAAGWPAERLEQLRGEFQTLVHAPPAWQADPGQPLACASVEAWQHHLTQLAQAGELATLRATARAQPSLQSPP</sequence>
<name>A0ABW7G6F6_9BURK</name>
<dbReference type="EMBL" id="JBIGIA010000008">
    <property type="protein sequence ID" value="MFG6457497.1"/>
    <property type="molecule type" value="Genomic_DNA"/>
</dbReference>
<evidence type="ECO:0008006" key="4">
    <source>
        <dbReference type="Google" id="ProtNLM"/>
    </source>
</evidence>
<feature type="chain" id="PRO_5045341048" description="Secreted protein" evidence="1">
    <location>
        <begin position="27"/>
        <end position="387"/>
    </location>
</feature>
<reference evidence="2 3" key="1">
    <citation type="submission" date="2024-09" db="EMBL/GenBank/DDBJ databases">
        <title>Novel species of the genus Pelomonas and Roseateles isolated from streams.</title>
        <authorList>
            <person name="Lu H."/>
        </authorList>
    </citation>
    <scope>NUCLEOTIDE SEQUENCE [LARGE SCALE GENOMIC DNA]</scope>
    <source>
        <strain evidence="2 3">BYS96W</strain>
    </source>
</reference>